<evidence type="ECO:0008006" key="3">
    <source>
        <dbReference type="Google" id="ProtNLM"/>
    </source>
</evidence>
<dbReference type="PANTHER" id="PTHR13510:SF44">
    <property type="entry name" value="RABENOSYN-5"/>
    <property type="match status" value="1"/>
</dbReference>
<sequence>MLGRALKEVKLPFPDDFFPECHVPDRDREVYRRAAASKLRETLAATHFHPARSPEQWKLVGERQGLQLFRERGVAQGSAVSVVGLGALSASLDDVLWGLHAASTAALKTQQLILRGDAFVDAAVLHVDSADDERSSFAGIKWLACAPSGKLMHKRDLCWHELMGSTTDADGQDLGFLVMQSVRIPECPPFEHQGVVRSSASVCYVFRPQASGNVAVFMQGDHVVGGKSRSWSSDSVMVEMWLAIANVLECAQAKRLSRLVRGKDVFFATQTKICEICDQRTGLLKSTDNCKICGKEEEAHADVFHADKLKYINTFSADGAGGLANPSMPRTGAAAAMPDERQRLMERLLQANMTAEATYLLAKYSSNLAQSASGDGR</sequence>
<evidence type="ECO:0000313" key="2">
    <source>
        <dbReference type="Proteomes" id="UP001209570"/>
    </source>
</evidence>
<dbReference type="EMBL" id="JAKCXM010000032">
    <property type="protein sequence ID" value="KAJ0406497.1"/>
    <property type="molecule type" value="Genomic_DNA"/>
</dbReference>
<dbReference type="Proteomes" id="UP001209570">
    <property type="component" value="Unassembled WGS sequence"/>
</dbReference>
<dbReference type="InterPro" id="IPR052727">
    <property type="entry name" value="Rab4/Rab5_effector"/>
</dbReference>
<dbReference type="Gene3D" id="3.30.530.20">
    <property type="match status" value="1"/>
</dbReference>
<dbReference type="AlphaFoldDB" id="A0AAD5M6N1"/>
<name>A0AAD5M6N1_PYTIN</name>
<keyword evidence="2" id="KW-1185">Reference proteome</keyword>
<organism evidence="1 2">
    <name type="scientific">Pythium insidiosum</name>
    <name type="common">Pythiosis disease agent</name>
    <dbReference type="NCBI Taxonomy" id="114742"/>
    <lineage>
        <taxon>Eukaryota</taxon>
        <taxon>Sar</taxon>
        <taxon>Stramenopiles</taxon>
        <taxon>Oomycota</taxon>
        <taxon>Peronosporomycetes</taxon>
        <taxon>Pythiales</taxon>
        <taxon>Pythiaceae</taxon>
        <taxon>Pythium</taxon>
    </lineage>
</organism>
<dbReference type="InterPro" id="IPR023393">
    <property type="entry name" value="START-like_dom_sf"/>
</dbReference>
<reference evidence="1" key="1">
    <citation type="submission" date="2021-12" db="EMBL/GenBank/DDBJ databases">
        <title>Prjna785345.</title>
        <authorList>
            <person name="Rujirawat T."/>
            <person name="Krajaejun T."/>
        </authorList>
    </citation>
    <scope>NUCLEOTIDE SEQUENCE</scope>
    <source>
        <strain evidence="1">Pi057C3</strain>
    </source>
</reference>
<evidence type="ECO:0000313" key="1">
    <source>
        <dbReference type="EMBL" id="KAJ0406497.1"/>
    </source>
</evidence>
<dbReference type="PANTHER" id="PTHR13510">
    <property type="entry name" value="FYVE-FINGER-CONTAINING RAB5 EFFECTOR PROTEIN RABENOSYN-5-RELATED"/>
    <property type="match status" value="1"/>
</dbReference>
<comment type="caution">
    <text evidence="1">The sequence shown here is derived from an EMBL/GenBank/DDBJ whole genome shotgun (WGS) entry which is preliminary data.</text>
</comment>
<gene>
    <name evidence="1" type="ORF">P43SY_001428</name>
</gene>
<protein>
    <recommendedName>
        <fullName evidence="3">START domain-containing protein</fullName>
    </recommendedName>
</protein>
<accession>A0AAD5M6N1</accession>
<proteinExistence type="predicted"/>